<protein>
    <submittedName>
        <fullName evidence="3">Exo-alpha-sialidase</fullName>
    </submittedName>
</protein>
<reference evidence="3 4" key="1">
    <citation type="journal article" date="2019" name="Int. J. Syst. Evol. Microbiol.">
        <title>The Global Catalogue of Microorganisms (GCM) 10K type strain sequencing project: providing services to taxonomists for standard genome sequencing and annotation.</title>
        <authorList>
            <consortium name="The Broad Institute Genomics Platform"/>
            <consortium name="The Broad Institute Genome Sequencing Center for Infectious Disease"/>
            <person name="Wu L."/>
            <person name="Ma J."/>
        </authorList>
    </citation>
    <scope>NUCLEOTIDE SEQUENCE [LARGE SCALE GENOMIC DNA]</scope>
    <source>
        <strain evidence="3 4">JCM 14306</strain>
    </source>
</reference>
<feature type="domain" description="Sortilin N-terminal" evidence="2">
    <location>
        <begin position="219"/>
        <end position="344"/>
    </location>
</feature>
<dbReference type="InterPro" id="IPR052025">
    <property type="entry name" value="Xyloglucanase_GH74"/>
</dbReference>
<keyword evidence="1" id="KW-0677">Repeat</keyword>
<comment type="caution">
    <text evidence="3">The sequence shown here is derived from an EMBL/GenBank/DDBJ whole genome shotgun (WGS) entry which is preliminary data.</text>
</comment>
<name>A0ABN2F1B3_9ACTN</name>
<accession>A0ABN2F1B3</accession>
<evidence type="ECO:0000259" key="2">
    <source>
        <dbReference type="Pfam" id="PF15902"/>
    </source>
</evidence>
<dbReference type="EMBL" id="BAAANE010000003">
    <property type="protein sequence ID" value="GAA1625916.1"/>
    <property type="molecule type" value="Genomic_DNA"/>
</dbReference>
<dbReference type="Pfam" id="PF15902">
    <property type="entry name" value="Sortilin-Vps10"/>
    <property type="match status" value="1"/>
</dbReference>
<evidence type="ECO:0000256" key="1">
    <source>
        <dbReference type="ARBA" id="ARBA00022737"/>
    </source>
</evidence>
<gene>
    <name evidence="3" type="ORF">GCM10009744_12200</name>
</gene>
<keyword evidence="4" id="KW-1185">Reference proteome</keyword>
<dbReference type="InterPro" id="IPR015943">
    <property type="entry name" value="WD40/YVTN_repeat-like_dom_sf"/>
</dbReference>
<dbReference type="SUPFAM" id="SSF110296">
    <property type="entry name" value="Oligoxyloglucan reducing end-specific cellobiohydrolase"/>
    <property type="match status" value="3"/>
</dbReference>
<evidence type="ECO:0000313" key="4">
    <source>
        <dbReference type="Proteomes" id="UP001501319"/>
    </source>
</evidence>
<dbReference type="Gene3D" id="2.130.10.10">
    <property type="entry name" value="YVTN repeat-like/Quinoprotein amine dehydrogenase"/>
    <property type="match status" value="5"/>
</dbReference>
<dbReference type="PANTHER" id="PTHR43739">
    <property type="entry name" value="XYLOGLUCANASE (EUROFUNG)"/>
    <property type="match status" value="1"/>
</dbReference>
<sequence>MGLSERAARRARIIGAGALVVVLAAAGLVGASARDNCGMAQTPSVGARAEASWERVEHKLSGEPAETETAGMPAICAAHFELQERAGAGATGPADYLTTKFSSGKDISLDQIRQARTQAAKIPDDAGKKSWSYVGPSNIGGRIVGLVVDPTQPDTVYVAASGGGVWRSTDAAKTFTPAWPASQNQTMGALERGSDGTLWAGTGEANPPGGGLTFFGDGVYSSTDGGKSWRNRGLGDSAAIGRIAVDPTNPRRIFVAASGSPYKPVSQRGLYRSEDGGKSWQQVLAPPNDTTGAIDLVIDPVNPKRMLAALWDHHRTAGTRTYGGVGSGLFRSGDGGTTWTRVQNITKLSDGDASGLTSDASLGRIGLGIAPSRPDRVYVITGTQYGAEKGFYVSDDFGTSFAAGGKAGGNSRYQWWFAKLWVDPANPDHLFSADLNMRASNDGGKTWAALSGLHADQHALAWDPKVPNRLYVGNDGGVYRSDQNGATNSFIHAEVEPFNQSYHLAVAQDDPTRLATGLQDNGSVRSWTAASPPSDLTQFNAFGGGDGHWVLIDPTDHNTYYECLQQGTCHGHQDVNGTETSWNFGSRHSERITTDAPMAFDPNDPSIMYFGGNVLDRSTDRAHTFTAISPTGAADLAGGPPTGEEPDPVYTNSYHTISAIGVGRDSKTLYVGTDNGLLWRSDDLGANWTKLAGVPQRWVNAIVVDPRSKDHVWVALSGFREGSAASSVFETRNGGRTWTDASGNLPNAPVEMLTYDPVRNRLYAATDFGAYTVRSGRRDWTRIAKGLPQTSVLDIKVSGDGATVYAATFGRSIWKAPAPR</sequence>
<dbReference type="PANTHER" id="PTHR43739:SF5">
    <property type="entry name" value="EXO-ALPHA-SIALIDASE"/>
    <property type="match status" value="1"/>
</dbReference>
<evidence type="ECO:0000313" key="3">
    <source>
        <dbReference type="EMBL" id="GAA1625916.1"/>
    </source>
</evidence>
<dbReference type="Proteomes" id="UP001501319">
    <property type="component" value="Unassembled WGS sequence"/>
</dbReference>
<dbReference type="CDD" id="cd15482">
    <property type="entry name" value="Sialidase_non-viral"/>
    <property type="match status" value="2"/>
</dbReference>
<proteinExistence type="predicted"/>
<organism evidence="3 4">
    <name type="scientific">Kribbella alba</name>
    <dbReference type="NCBI Taxonomy" id="190197"/>
    <lineage>
        <taxon>Bacteria</taxon>
        <taxon>Bacillati</taxon>
        <taxon>Actinomycetota</taxon>
        <taxon>Actinomycetes</taxon>
        <taxon>Propionibacteriales</taxon>
        <taxon>Kribbellaceae</taxon>
        <taxon>Kribbella</taxon>
    </lineage>
</organism>
<dbReference type="InterPro" id="IPR031778">
    <property type="entry name" value="Sortilin_N"/>
</dbReference>